<evidence type="ECO:0000259" key="4">
    <source>
        <dbReference type="Pfam" id="PF00591"/>
    </source>
</evidence>
<dbReference type="PANTHER" id="PTHR43285">
    <property type="entry name" value="ANTHRANILATE PHOSPHORIBOSYLTRANSFERASE"/>
    <property type="match status" value="1"/>
</dbReference>
<evidence type="ECO:0000256" key="1">
    <source>
        <dbReference type="ARBA" id="ARBA00022676"/>
    </source>
</evidence>
<feature type="binding site" evidence="3">
    <location>
        <begin position="96"/>
        <end position="99"/>
    </location>
    <ligand>
        <name>5-phospho-alpha-D-ribose 1-diphosphate</name>
        <dbReference type="ChEBI" id="CHEBI:58017"/>
    </ligand>
</feature>
<comment type="caution">
    <text evidence="6">The sequence shown here is derived from an EMBL/GenBank/DDBJ whole genome shotgun (WGS) entry which is preliminary data.</text>
</comment>
<comment type="subunit">
    <text evidence="3">Homodimer.</text>
</comment>
<dbReference type="HAMAP" id="MF_00211">
    <property type="entry name" value="TrpD"/>
    <property type="match status" value="1"/>
</dbReference>
<dbReference type="InterPro" id="IPR036320">
    <property type="entry name" value="Glycosyl_Trfase_fam3_N_dom_sf"/>
</dbReference>
<keyword evidence="3" id="KW-0057">Aromatic amino acid biosynthesis</keyword>
<dbReference type="InterPro" id="IPR035902">
    <property type="entry name" value="Nuc_phospho_transferase"/>
</dbReference>
<dbReference type="PANTHER" id="PTHR43285:SF2">
    <property type="entry name" value="ANTHRANILATE PHOSPHORIBOSYLTRANSFERASE"/>
    <property type="match status" value="1"/>
</dbReference>
<keyword evidence="3" id="KW-0028">Amino-acid biosynthesis</keyword>
<evidence type="ECO:0000313" key="6">
    <source>
        <dbReference type="EMBL" id="PRP92139.1"/>
    </source>
</evidence>
<dbReference type="UniPathway" id="UPA00035">
    <property type="reaction ID" value="UER00041"/>
</dbReference>
<feature type="binding site" evidence="3">
    <location>
        <position position="117"/>
    </location>
    <ligand>
        <name>anthranilate</name>
        <dbReference type="ChEBI" id="CHEBI:16567"/>
        <label>1</label>
    </ligand>
</feature>
<dbReference type="GO" id="GO:0000162">
    <property type="term" value="P:L-tryptophan biosynthetic process"/>
    <property type="evidence" value="ECO:0007669"/>
    <property type="project" value="UniProtKB-UniRule"/>
</dbReference>
<evidence type="ECO:0000259" key="5">
    <source>
        <dbReference type="Pfam" id="PF02885"/>
    </source>
</evidence>
<feature type="binding site" evidence="3">
    <location>
        <position position="86"/>
    </location>
    <ligand>
        <name>5-phospho-alpha-D-ribose 1-diphosphate</name>
        <dbReference type="ChEBI" id="CHEBI:58017"/>
    </ligand>
</feature>
<keyword evidence="3" id="KW-0460">Magnesium</keyword>
<sequence>MTSEAEAIRAGLRTLARGHHLSTSAAAAIFREIMSGACEPGQIGGLLMALAIKGETMGEISGAAEAMREASTRVLTTRARPIDVCGTGGSGVPRRNVSTATALVVAACGVAVAKHGNRAASSRSGSADVLEALGVDVEAPPQTVGRCIDELGVGFLFARTLHPAMRHAGPVRAALGVPTVFNLLGPLTNPARVRRQVLGVYDPARCHDLARALGTLGSERVFVVHGFRAGVTAAPRAPAGIDDLSPEGESLVVEWREGELHEHVLRRADAGLDEQVLADLAGGDPSDNAAALRRLLAGEPGAYRDAVIHAGALALVVAGDEPISTLGSAALRVAEAIDSGAAARVLEGLVETSRRRP</sequence>
<dbReference type="InterPro" id="IPR005940">
    <property type="entry name" value="Anthranilate_Pribosyl_Tfrase"/>
</dbReference>
<feature type="binding site" evidence="3">
    <location>
        <begin position="114"/>
        <end position="122"/>
    </location>
    <ligand>
        <name>5-phospho-alpha-D-ribose 1-diphosphate</name>
        <dbReference type="ChEBI" id="CHEBI:58017"/>
    </ligand>
</feature>
<dbReference type="RefSeq" id="WP_106394330.1">
    <property type="nucleotide sequence ID" value="NZ_PVNK01000221.1"/>
</dbReference>
<dbReference type="Gene3D" id="1.20.970.10">
    <property type="entry name" value="Transferase, Pyrimidine Nucleoside Phosphorylase, Chain C"/>
    <property type="match status" value="1"/>
</dbReference>
<comment type="cofactor">
    <cofactor evidence="3">
        <name>Mg(2+)</name>
        <dbReference type="ChEBI" id="CHEBI:18420"/>
    </cofactor>
    <text evidence="3">Binds 2 magnesium ions per monomer.</text>
</comment>
<dbReference type="InterPro" id="IPR000312">
    <property type="entry name" value="Glycosyl_Trfase_fam3"/>
</dbReference>
<comment type="caution">
    <text evidence="3">Lacks conserved residue(s) required for the propagation of feature annotation.</text>
</comment>
<reference evidence="6 7" key="1">
    <citation type="submission" date="2018-03" db="EMBL/GenBank/DDBJ databases">
        <title>Draft Genome Sequences of the Obligatory Marine Myxobacteria Enhygromyxa salina SWB005.</title>
        <authorList>
            <person name="Poehlein A."/>
            <person name="Moghaddam J.A."/>
            <person name="Harms H."/>
            <person name="Alanjari M."/>
            <person name="Koenig G.M."/>
            <person name="Daniel R."/>
            <person name="Schaeberle T.F."/>
        </authorList>
    </citation>
    <scope>NUCLEOTIDE SEQUENCE [LARGE SCALE GENOMIC DNA]</scope>
    <source>
        <strain evidence="6 7">SWB005</strain>
    </source>
</reference>
<keyword evidence="2 3" id="KW-0808">Transferase</keyword>
<organism evidence="6 7">
    <name type="scientific">Enhygromyxa salina</name>
    <dbReference type="NCBI Taxonomy" id="215803"/>
    <lineage>
        <taxon>Bacteria</taxon>
        <taxon>Pseudomonadati</taxon>
        <taxon>Myxococcota</taxon>
        <taxon>Polyangia</taxon>
        <taxon>Nannocystales</taxon>
        <taxon>Nannocystaceae</taxon>
        <taxon>Enhygromyxa</taxon>
    </lineage>
</organism>
<dbReference type="GO" id="GO:0005829">
    <property type="term" value="C:cytosol"/>
    <property type="evidence" value="ECO:0007669"/>
    <property type="project" value="TreeGrafter"/>
</dbReference>
<dbReference type="EMBL" id="PVNK01000221">
    <property type="protein sequence ID" value="PRP92139.1"/>
    <property type="molecule type" value="Genomic_DNA"/>
</dbReference>
<comment type="function">
    <text evidence="3">Catalyzes the transfer of the phosphoribosyl group of 5-phosphorylribose-1-pyrophosphate (PRPP) to anthranilate to yield N-(5'-phosphoribosyl)-anthranilate (PRA).</text>
</comment>
<dbReference type="EC" id="2.4.2.18" evidence="3"/>
<gene>
    <name evidence="3 6" type="primary">trpD</name>
    <name evidence="6" type="ORF">ENSA5_50860</name>
</gene>
<accession>A0A2S9XGZ5</accession>
<feature type="domain" description="Glycosyl transferase family 3 N-terminal" evidence="5">
    <location>
        <begin position="12"/>
        <end position="70"/>
    </location>
</feature>
<comment type="pathway">
    <text evidence="3">Amino-acid biosynthesis; L-tryptophan biosynthesis; L-tryptophan from chorismate: step 2/5.</text>
</comment>
<evidence type="ECO:0000256" key="3">
    <source>
        <dbReference type="HAMAP-Rule" id="MF_00211"/>
    </source>
</evidence>
<dbReference type="Pfam" id="PF02885">
    <property type="entry name" value="Glycos_trans_3N"/>
    <property type="match status" value="1"/>
</dbReference>
<evidence type="ECO:0000313" key="7">
    <source>
        <dbReference type="Proteomes" id="UP000237968"/>
    </source>
</evidence>
<dbReference type="SUPFAM" id="SSF52418">
    <property type="entry name" value="Nucleoside phosphorylase/phosphoribosyltransferase catalytic domain"/>
    <property type="match status" value="1"/>
</dbReference>
<proteinExistence type="inferred from homology"/>
<feature type="binding site" evidence="3">
    <location>
        <position position="86"/>
    </location>
    <ligand>
        <name>anthranilate</name>
        <dbReference type="ChEBI" id="CHEBI:16567"/>
        <label>1</label>
    </ligand>
</feature>
<keyword evidence="1 3" id="KW-0328">Glycosyltransferase</keyword>
<feature type="domain" description="Glycosyl transferase family 3" evidence="4">
    <location>
        <begin position="81"/>
        <end position="342"/>
    </location>
</feature>
<keyword evidence="3" id="KW-0822">Tryptophan biosynthesis</keyword>
<dbReference type="Gene3D" id="3.40.1030.10">
    <property type="entry name" value="Nucleoside phosphorylase/phosphoribosyltransferase catalytic domain"/>
    <property type="match status" value="1"/>
</dbReference>
<dbReference type="Proteomes" id="UP000237968">
    <property type="component" value="Unassembled WGS sequence"/>
</dbReference>
<dbReference type="AlphaFoldDB" id="A0A2S9XGZ5"/>
<feature type="binding site" evidence="3">
    <location>
        <position position="172"/>
    </location>
    <ligand>
        <name>anthranilate</name>
        <dbReference type="ChEBI" id="CHEBI:16567"/>
        <label>2</label>
    </ligand>
</feature>
<feature type="binding site" evidence="3">
    <location>
        <begin position="89"/>
        <end position="90"/>
    </location>
    <ligand>
        <name>5-phospho-alpha-D-ribose 1-diphosphate</name>
        <dbReference type="ChEBI" id="CHEBI:58017"/>
    </ligand>
</feature>
<evidence type="ECO:0000256" key="2">
    <source>
        <dbReference type="ARBA" id="ARBA00022679"/>
    </source>
</evidence>
<feature type="binding site" evidence="3">
    <location>
        <position position="126"/>
    </location>
    <ligand>
        <name>5-phospho-alpha-D-ribose 1-diphosphate</name>
        <dbReference type="ChEBI" id="CHEBI:58017"/>
    </ligand>
</feature>
<dbReference type="InterPro" id="IPR017459">
    <property type="entry name" value="Glycosyl_Trfase_fam3_N_dom"/>
</dbReference>
<dbReference type="OrthoDB" id="9806430at2"/>
<feature type="binding site" evidence="3">
    <location>
        <position position="98"/>
    </location>
    <ligand>
        <name>Mg(2+)</name>
        <dbReference type="ChEBI" id="CHEBI:18420"/>
        <label>1</label>
    </ligand>
</feature>
<keyword evidence="3" id="KW-0479">Metal-binding</keyword>
<protein>
    <recommendedName>
        <fullName evidence="3">Anthranilate phosphoribosyltransferase</fullName>
        <ecNumber evidence="3">2.4.2.18</ecNumber>
    </recommendedName>
</protein>
<dbReference type="Pfam" id="PF00591">
    <property type="entry name" value="Glycos_transf_3"/>
    <property type="match status" value="1"/>
</dbReference>
<comment type="catalytic activity">
    <reaction evidence="3">
        <text>N-(5-phospho-beta-D-ribosyl)anthranilate + diphosphate = 5-phospho-alpha-D-ribose 1-diphosphate + anthranilate</text>
        <dbReference type="Rhea" id="RHEA:11768"/>
        <dbReference type="ChEBI" id="CHEBI:16567"/>
        <dbReference type="ChEBI" id="CHEBI:18277"/>
        <dbReference type="ChEBI" id="CHEBI:33019"/>
        <dbReference type="ChEBI" id="CHEBI:58017"/>
        <dbReference type="EC" id="2.4.2.18"/>
    </reaction>
</comment>
<dbReference type="SUPFAM" id="SSF47648">
    <property type="entry name" value="Nucleoside phosphorylase/phosphoribosyltransferase N-terminal domain"/>
    <property type="match status" value="1"/>
</dbReference>
<dbReference type="NCBIfam" id="TIGR01245">
    <property type="entry name" value="trpD"/>
    <property type="match status" value="1"/>
</dbReference>
<dbReference type="GO" id="GO:0000287">
    <property type="term" value="F:magnesium ion binding"/>
    <property type="evidence" value="ECO:0007669"/>
    <property type="project" value="UniProtKB-UniRule"/>
</dbReference>
<keyword evidence="7" id="KW-1185">Reference proteome</keyword>
<dbReference type="GO" id="GO:0004048">
    <property type="term" value="F:anthranilate phosphoribosyltransferase activity"/>
    <property type="evidence" value="ECO:0007669"/>
    <property type="project" value="UniProtKB-UniRule"/>
</dbReference>
<comment type="similarity">
    <text evidence="3">Belongs to the anthranilate phosphoribosyltransferase family.</text>
</comment>
<name>A0A2S9XGZ5_9BACT</name>
<feature type="binding site" evidence="3">
    <location>
        <position position="242"/>
    </location>
    <ligand>
        <name>Mg(2+)</name>
        <dbReference type="ChEBI" id="CHEBI:18420"/>
        <label>2</label>
    </ligand>
</feature>